<dbReference type="InterPro" id="IPR055170">
    <property type="entry name" value="GFO_IDH_MocA-like_dom"/>
</dbReference>
<dbReference type="EMBL" id="AUBJ02000001">
    <property type="protein sequence ID" value="MCP2330368.1"/>
    <property type="molecule type" value="Genomic_DNA"/>
</dbReference>
<feature type="domain" description="GFO/IDH/MocA-like oxidoreductase" evidence="2">
    <location>
        <begin position="150"/>
        <end position="233"/>
    </location>
</feature>
<reference evidence="3 4" key="1">
    <citation type="submission" date="2022-06" db="EMBL/GenBank/DDBJ databases">
        <title>Genomic Encyclopedia of Type Strains, Phase I: the one thousand microbial genomes (KMG-I) project.</title>
        <authorList>
            <person name="Kyrpides N."/>
        </authorList>
    </citation>
    <scope>NUCLEOTIDE SEQUENCE [LARGE SCALE GENOMIC DNA]</scope>
    <source>
        <strain evidence="3 4">DSM 43889</strain>
    </source>
</reference>
<dbReference type="InterPro" id="IPR052515">
    <property type="entry name" value="Gfo/Idh/MocA_Oxidoreductase"/>
</dbReference>
<keyword evidence="4" id="KW-1185">Reference proteome</keyword>
<evidence type="ECO:0000313" key="3">
    <source>
        <dbReference type="EMBL" id="MCP2330368.1"/>
    </source>
</evidence>
<dbReference type="InterPro" id="IPR000683">
    <property type="entry name" value="Gfo/Idh/MocA-like_OxRdtase_N"/>
</dbReference>
<proteinExistence type="predicted"/>
<evidence type="ECO:0000259" key="2">
    <source>
        <dbReference type="Pfam" id="PF22725"/>
    </source>
</evidence>
<dbReference type="Pfam" id="PF22725">
    <property type="entry name" value="GFO_IDH_MocA_C3"/>
    <property type="match status" value="1"/>
</dbReference>
<dbReference type="Gene3D" id="3.30.360.10">
    <property type="entry name" value="Dihydrodipicolinate Reductase, domain 2"/>
    <property type="match status" value="1"/>
</dbReference>
<sequence>MTVSVGIIGAGHLGTRHALNLLELDEARVVAVADTDVARAADLARRCDAQAHVDYRALLDDPSLDAVYLCVPAHEHGGPELAVLERSLALFVERPLDVDLSIADRIAAEVDARGVVTATGCRWRYLDTVERAAEVLADNPARMVIGGWAARTHETAWWEDQRRMGGQLIEQTNQLVDLCRLLVGEIAQAWAVGRPTTCPPEPDAADTSAVSLRFAGGAAGSFAATPAPSPNPRPGLRVVAEGLALDLRSTQLLVDHGGRCEVHDAQADAVLRADRDFVRAVGGEENRVRAPYTETLRSHRVAVAVAEATRTGGAADLRWHAHAH</sequence>
<evidence type="ECO:0000313" key="4">
    <source>
        <dbReference type="Proteomes" id="UP000791080"/>
    </source>
</evidence>
<dbReference type="RefSeq" id="WP_051313706.1">
    <property type="nucleotide sequence ID" value="NZ_AUBJ02000001.1"/>
</dbReference>
<organism evidence="3 4">
    <name type="scientific">Actinoalloteichus caeruleus DSM 43889</name>
    <dbReference type="NCBI Taxonomy" id="1120930"/>
    <lineage>
        <taxon>Bacteria</taxon>
        <taxon>Bacillati</taxon>
        <taxon>Actinomycetota</taxon>
        <taxon>Actinomycetes</taxon>
        <taxon>Pseudonocardiales</taxon>
        <taxon>Pseudonocardiaceae</taxon>
        <taxon>Actinoalloteichus</taxon>
        <taxon>Actinoalloteichus cyanogriseus</taxon>
    </lineage>
</organism>
<dbReference type="PANTHER" id="PTHR43249:SF1">
    <property type="entry name" value="D-GLUCOSIDE 3-DEHYDROGENASE"/>
    <property type="match status" value="1"/>
</dbReference>
<dbReference type="InterPro" id="IPR036291">
    <property type="entry name" value="NAD(P)-bd_dom_sf"/>
</dbReference>
<dbReference type="Proteomes" id="UP000791080">
    <property type="component" value="Unassembled WGS sequence"/>
</dbReference>
<feature type="domain" description="Gfo/Idh/MocA-like oxidoreductase N-terminal" evidence="1">
    <location>
        <begin position="4"/>
        <end position="118"/>
    </location>
</feature>
<comment type="caution">
    <text evidence="3">The sequence shown here is derived from an EMBL/GenBank/DDBJ whole genome shotgun (WGS) entry which is preliminary data.</text>
</comment>
<dbReference type="SUPFAM" id="SSF51735">
    <property type="entry name" value="NAD(P)-binding Rossmann-fold domains"/>
    <property type="match status" value="1"/>
</dbReference>
<protein>
    <submittedName>
        <fullName evidence="3">Dehydrogenase</fullName>
    </submittedName>
</protein>
<gene>
    <name evidence="3" type="ORF">G443_000638</name>
</gene>
<dbReference type="PANTHER" id="PTHR43249">
    <property type="entry name" value="UDP-N-ACETYL-2-AMINO-2-DEOXY-D-GLUCURONATE OXIDASE"/>
    <property type="match status" value="1"/>
</dbReference>
<accession>A0ABT1JD03</accession>
<dbReference type="Pfam" id="PF01408">
    <property type="entry name" value="GFO_IDH_MocA"/>
    <property type="match status" value="1"/>
</dbReference>
<evidence type="ECO:0000259" key="1">
    <source>
        <dbReference type="Pfam" id="PF01408"/>
    </source>
</evidence>
<dbReference type="Gene3D" id="3.40.50.720">
    <property type="entry name" value="NAD(P)-binding Rossmann-like Domain"/>
    <property type="match status" value="1"/>
</dbReference>
<name>A0ABT1JD03_ACTCY</name>
<dbReference type="SUPFAM" id="SSF55347">
    <property type="entry name" value="Glyceraldehyde-3-phosphate dehydrogenase-like, C-terminal domain"/>
    <property type="match status" value="1"/>
</dbReference>